<evidence type="ECO:0000313" key="9">
    <source>
        <dbReference type="Proteomes" id="UP000318405"/>
    </source>
</evidence>
<dbReference type="CDD" id="cd01075">
    <property type="entry name" value="NAD_bind_Leu_Phe_Val_DH"/>
    <property type="match status" value="1"/>
</dbReference>
<sequence length="347" mass="36525">MHRSPDTLFALPGEPPHEQVSMFCDAGSGLRTIIAIHSTARGPAFGGCRVWSYASDADALRDALRLSHGMSLKNALAGLPFGGGKAVILKPVETPERASLFQAFGKRVDMLGGRYITAEDVGSTTDDMRAVQRNTAFVSGIPRDGSFGGDPSPKTAWGVFLAIDEAVRHVMKRPLDGVTVAVQGLGSVGMALCRHLHAAGARLKVSDLDQDRVRYAQSTFAAMPVDSDQILATPCDVLAPCALGGVLNASSVPRVAAAIVVGASNNQLLTPADGDALHARGVLYLPDFLVNAGGIISAAREYLGTGDEAEVMREIGMIRQRVAELLERSGGQAPFRVAQQWAEALVG</sequence>
<dbReference type="PIRSF" id="PIRSF000188">
    <property type="entry name" value="Phe_leu_dh"/>
    <property type="match status" value="1"/>
</dbReference>
<name>A0A556A5X5_9BURK</name>
<evidence type="ECO:0000256" key="6">
    <source>
        <dbReference type="RuleBase" id="RU004417"/>
    </source>
</evidence>
<dbReference type="Pfam" id="PF00208">
    <property type="entry name" value="ELFV_dehydrog"/>
    <property type="match status" value="2"/>
</dbReference>
<gene>
    <name evidence="8" type="ORF">FOZ76_27290</name>
</gene>
<dbReference type="SUPFAM" id="SSF53223">
    <property type="entry name" value="Aminoacid dehydrogenase-like, N-terminal domain"/>
    <property type="match status" value="1"/>
</dbReference>
<evidence type="ECO:0000259" key="7">
    <source>
        <dbReference type="SMART" id="SM00839"/>
    </source>
</evidence>
<dbReference type="GO" id="GO:0000166">
    <property type="term" value="F:nucleotide binding"/>
    <property type="evidence" value="ECO:0007669"/>
    <property type="project" value="UniProtKB-KW"/>
</dbReference>
<dbReference type="InterPro" id="IPR006095">
    <property type="entry name" value="Glu/Leu/Phe/Val/Trp_DH"/>
</dbReference>
<dbReference type="GO" id="GO:0016639">
    <property type="term" value="F:oxidoreductase activity, acting on the CH-NH2 group of donors, NAD or NADP as acceptor"/>
    <property type="evidence" value="ECO:0007669"/>
    <property type="project" value="InterPro"/>
</dbReference>
<dbReference type="PANTHER" id="PTHR42722:SF1">
    <property type="entry name" value="VALINE DEHYDROGENASE"/>
    <property type="match status" value="1"/>
</dbReference>
<feature type="active site" description="Proton donor/acceptor" evidence="4">
    <location>
        <position position="85"/>
    </location>
</feature>
<dbReference type="OrthoDB" id="9803297at2"/>
<organism evidence="8 9">
    <name type="scientific">Verticiella sediminum</name>
    <dbReference type="NCBI Taxonomy" id="1247510"/>
    <lineage>
        <taxon>Bacteria</taxon>
        <taxon>Pseudomonadati</taxon>
        <taxon>Pseudomonadota</taxon>
        <taxon>Betaproteobacteria</taxon>
        <taxon>Burkholderiales</taxon>
        <taxon>Alcaligenaceae</taxon>
        <taxon>Verticiella</taxon>
    </lineage>
</organism>
<comment type="caution">
    <text evidence="8">The sequence shown here is derived from an EMBL/GenBank/DDBJ whole genome shotgun (WGS) entry which is preliminary data.</text>
</comment>
<dbReference type="AlphaFoldDB" id="A0A556A5X5"/>
<dbReference type="InterPro" id="IPR006097">
    <property type="entry name" value="Glu/Leu/Phe/Val/Trp_DH_dimer"/>
</dbReference>
<evidence type="ECO:0000313" key="8">
    <source>
        <dbReference type="EMBL" id="TSH88291.1"/>
    </source>
</evidence>
<dbReference type="PRINTS" id="PR00082">
    <property type="entry name" value="GLFDHDRGNASE"/>
</dbReference>
<dbReference type="SUPFAM" id="SSF51735">
    <property type="entry name" value="NAD(P)-binding Rossmann-fold domains"/>
    <property type="match status" value="1"/>
</dbReference>
<keyword evidence="3 5" id="KW-0520">NAD</keyword>
<dbReference type="EMBL" id="VLTJ01000046">
    <property type="protein sequence ID" value="TSH88291.1"/>
    <property type="molecule type" value="Genomic_DNA"/>
</dbReference>
<evidence type="ECO:0000256" key="4">
    <source>
        <dbReference type="PIRSR" id="PIRSR000188-1"/>
    </source>
</evidence>
<dbReference type="InterPro" id="IPR006096">
    <property type="entry name" value="Glu/Leu/Phe/Val/Trp_DH_C"/>
</dbReference>
<keyword evidence="9" id="KW-1185">Reference proteome</keyword>
<accession>A0A556A5X5</accession>
<dbReference type="Gene3D" id="3.40.50.10860">
    <property type="entry name" value="Leucine Dehydrogenase, chain A, domain 1"/>
    <property type="match status" value="1"/>
</dbReference>
<feature type="domain" description="Glutamate/phenylalanine/leucine/valine/L-tryptophan dehydrogenase C-terminal" evidence="7">
    <location>
        <begin position="149"/>
        <end position="347"/>
    </location>
</feature>
<comment type="similarity">
    <text evidence="1 6">Belongs to the Glu/Leu/Phe/Val dehydrogenases family.</text>
</comment>
<dbReference type="InterPro" id="IPR036291">
    <property type="entry name" value="NAD(P)-bd_dom_sf"/>
</dbReference>
<evidence type="ECO:0000256" key="3">
    <source>
        <dbReference type="ARBA" id="ARBA00023027"/>
    </source>
</evidence>
<proteinExistence type="inferred from homology"/>
<dbReference type="Proteomes" id="UP000318405">
    <property type="component" value="Unassembled WGS sequence"/>
</dbReference>
<evidence type="ECO:0000256" key="5">
    <source>
        <dbReference type="PIRSR" id="PIRSR000188-2"/>
    </source>
</evidence>
<keyword evidence="2 6" id="KW-0560">Oxidoreductase</keyword>
<keyword evidence="5" id="KW-0547">Nucleotide-binding</keyword>
<feature type="binding site" evidence="5">
    <location>
        <begin position="184"/>
        <end position="189"/>
    </location>
    <ligand>
        <name>NAD(+)</name>
        <dbReference type="ChEBI" id="CHEBI:57540"/>
    </ligand>
</feature>
<dbReference type="GO" id="GO:0006520">
    <property type="term" value="P:amino acid metabolic process"/>
    <property type="evidence" value="ECO:0007669"/>
    <property type="project" value="InterPro"/>
</dbReference>
<dbReference type="Pfam" id="PF02812">
    <property type="entry name" value="ELFV_dehydrog_N"/>
    <property type="match status" value="1"/>
</dbReference>
<evidence type="ECO:0000256" key="2">
    <source>
        <dbReference type="ARBA" id="ARBA00023002"/>
    </source>
</evidence>
<protein>
    <submittedName>
        <fullName evidence="8">Glu/Leu/Phe/Val dehydrogenase</fullName>
    </submittedName>
</protein>
<dbReference type="PANTHER" id="PTHR42722">
    <property type="entry name" value="LEUCINE DEHYDROGENASE"/>
    <property type="match status" value="1"/>
</dbReference>
<dbReference type="InterPro" id="IPR046346">
    <property type="entry name" value="Aminoacid_DH-like_N_sf"/>
</dbReference>
<reference evidence="8 9" key="1">
    <citation type="submission" date="2019-07" db="EMBL/GenBank/DDBJ databases">
        <title>Qingshengfaniella alkalisoli gen. nov., sp. nov., isolated from saline soil.</title>
        <authorList>
            <person name="Xu L."/>
            <person name="Huang X.-X."/>
            <person name="Sun J.-Q."/>
        </authorList>
    </citation>
    <scope>NUCLEOTIDE SEQUENCE [LARGE SCALE GENOMIC DNA]</scope>
    <source>
        <strain evidence="8 9">DSM 27279</strain>
    </source>
</reference>
<dbReference type="InterPro" id="IPR016211">
    <property type="entry name" value="Glu/Phe/Leu/Val/Trp_DH_bac/arc"/>
</dbReference>
<dbReference type="SMART" id="SM00839">
    <property type="entry name" value="ELFV_dehydrog"/>
    <property type="match status" value="1"/>
</dbReference>
<evidence type="ECO:0000256" key="1">
    <source>
        <dbReference type="ARBA" id="ARBA00006382"/>
    </source>
</evidence>
<dbReference type="Gene3D" id="3.40.50.720">
    <property type="entry name" value="NAD(P)-binding Rossmann-like Domain"/>
    <property type="match status" value="1"/>
</dbReference>